<dbReference type="Pfam" id="PF13385">
    <property type="entry name" value="Laminin_G_3"/>
    <property type="match status" value="1"/>
</dbReference>
<dbReference type="InterPro" id="IPR013320">
    <property type="entry name" value="ConA-like_dom_sf"/>
</dbReference>
<proteinExistence type="predicted"/>
<dbReference type="OrthoDB" id="9807400at2"/>
<keyword evidence="2" id="KW-0430">Lectin</keyword>
<dbReference type="Gene3D" id="2.60.120.200">
    <property type="match status" value="1"/>
</dbReference>
<feature type="signal peptide" evidence="1">
    <location>
        <begin position="1"/>
        <end position="26"/>
    </location>
</feature>
<keyword evidence="3" id="KW-1185">Reference proteome</keyword>
<dbReference type="RefSeq" id="WP_100424992.1">
    <property type="nucleotide sequence ID" value="NZ_PGEX01000001.1"/>
</dbReference>
<keyword evidence="1" id="KW-0732">Signal</keyword>
<evidence type="ECO:0000313" key="3">
    <source>
        <dbReference type="Proteomes" id="UP000231134"/>
    </source>
</evidence>
<name>A0A2M9A5I8_9BACT</name>
<dbReference type="SUPFAM" id="SSF49899">
    <property type="entry name" value="Concanavalin A-like lectins/glucanases"/>
    <property type="match status" value="1"/>
</dbReference>
<comment type="caution">
    <text evidence="2">The sequence shown here is derived from an EMBL/GenBank/DDBJ whole genome shotgun (WGS) entry which is preliminary data.</text>
</comment>
<dbReference type="Gene3D" id="2.60.40.1120">
    <property type="entry name" value="Carboxypeptidase-like, regulatory domain"/>
    <property type="match status" value="1"/>
</dbReference>
<dbReference type="EMBL" id="PGEX01000001">
    <property type="protein sequence ID" value="PJJ40970.1"/>
    <property type="molecule type" value="Genomic_DNA"/>
</dbReference>
<dbReference type="Proteomes" id="UP000231134">
    <property type="component" value="Unassembled WGS sequence"/>
</dbReference>
<dbReference type="PROSITE" id="PS51257">
    <property type="entry name" value="PROKAR_LIPOPROTEIN"/>
    <property type="match status" value="1"/>
</dbReference>
<evidence type="ECO:0000256" key="1">
    <source>
        <dbReference type="SAM" id="SignalP"/>
    </source>
</evidence>
<reference evidence="2 3" key="1">
    <citation type="submission" date="2017-11" db="EMBL/GenBank/DDBJ databases">
        <title>Animal gut microbial communities from fecal samples from Wisconsin, USA.</title>
        <authorList>
            <person name="Neumann A."/>
        </authorList>
    </citation>
    <scope>NUCLEOTIDE SEQUENCE [LARGE SCALE GENOMIC DNA]</scope>
    <source>
        <strain evidence="2 3">UWS3</strain>
    </source>
</reference>
<dbReference type="SUPFAM" id="SSF117074">
    <property type="entry name" value="Hypothetical protein PA1324"/>
    <property type="match status" value="1"/>
</dbReference>
<protein>
    <submittedName>
        <fullName evidence="2">Concanavalin A-like lectin/glucanase superfamily protein</fullName>
    </submittedName>
</protein>
<accession>A0A2M9A5I8</accession>
<gene>
    <name evidence="2" type="ORF">BGX16_0922</name>
</gene>
<evidence type="ECO:0000313" key="2">
    <source>
        <dbReference type="EMBL" id="PJJ40970.1"/>
    </source>
</evidence>
<organism evidence="2 3">
    <name type="scientific">Hallerella succinigenes</name>
    <dbReference type="NCBI Taxonomy" id="1896222"/>
    <lineage>
        <taxon>Bacteria</taxon>
        <taxon>Pseudomonadati</taxon>
        <taxon>Fibrobacterota</taxon>
        <taxon>Fibrobacteria</taxon>
        <taxon>Fibrobacterales</taxon>
        <taxon>Fibrobacteraceae</taxon>
        <taxon>Hallerella</taxon>
    </lineage>
</organism>
<sequence>MTLWKKYSMLAGGALILAACSSSDHAGVISTTESGKTLAGIVVTHAGDAVAHTSVYVVASDYTAHADSILYSTVSDENGNYQILLCNLADGEYTVLFENAESNLVSKEELEIESDTKTVENNTLTLNTELSTASEIAVDIEAYKISAGNTLCLNGTLSCTVITDTDISNGIAVLTAIPEADYSYFTVYSSQKISTHYVDMEIDEGEAYTVSGKATKAQLILSRTLPDSLQSKIQTDVDSATFPIWISNKVASPLLVDDNGFVLPTEKVYSTADSTLYWSVFPTVDLSASTSQKLYIFNSEIQPVFSSQVRYSMHWDSLSAEGVWAGAKAYAAGDKPDTVKAFPVIVDGNFAVSFWTKIEKSAFENDSSIALFTALEDSLGIVIRQNGSSKNLGVELFVDSDTLVISDTTVYGSSKIADGNWHHYAVSINGHHITILKDGKVIRNTDFELSKGFGNVQSFTLGDSRFEGILDEFKILGGTQDSNSLRLIYELERADQIPWTEVDD</sequence>
<dbReference type="AlphaFoldDB" id="A0A2M9A5I8"/>
<dbReference type="GO" id="GO:0030246">
    <property type="term" value="F:carbohydrate binding"/>
    <property type="evidence" value="ECO:0007669"/>
    <property type="project" value="UniProtKB-KW"/>
</dbReference>
<feature type="chain" id="PRO_5014831863" evidence="1">
    <location>
        <begin position="27"/>
        <end position="504"/>
    </location>
</feature>